<proteinExistence type="predicted"/>
<dbReference type="Gene3D" id="3.40.630.10">
    <property type="entry name" value="Zn peptidases"/>
    <property type="match status" value="2"/>
</dbReference>
<dbReference type="GO" id="GO:0009014">
    <property type="term" value="F:succinyl-diaminopimelate desuccinylase activity"/>
    <property type="evidence" value="ECO:0007669"/>
    <property type="project" value="UniProtKB-EC"/>
</dbReference>
<dbReference type="PANTHER" id="PTHR43808:SF32">
    <property type="entry name" value="ARGE_DAPE-RELATED DEACYLASE"/>
    <property type="match status" value="1"/>
</dbReference>
<dbReference type="SUPFAM" id="SSF55031">
    <property type="entry name" value="Bacterial exopeptidase dimerisation domain"/>
    <property type="match status" value="1"/>
</dbReference>
<dbReference type="RefSeq" id="WP_183928366.1">
    <property type="nucleotide sequence ID" value="NZ_JACIGM010000014.1"/>
</dbReference>
<organism evidence="4 5">
    <name type="scientific">Rhizobium mongolense</name>
    <dbReference type="NCBI Taxonomy" id="57676"/>
    <lineage>
        <taxon>Bacteria</taxon>
        <taxon>Pseudomonadati</taxon>
        <taxon>Pseudomonadota</taxon>
        <taxon>Alphaproteobacteria</taxon>
        <taxon>Hyphomicrobiales</taxon>
        <taxon>Rhizobiaceae</taxon>
        <taxon>Rhizobium/Agrobacterium group</taxon>
        <taxon>Rhizobium</taxon>
    </lineage>
</organism>
<keyword evidence="2 4" id="KW-0378">Hydrolase</keyword>
<dbReference type="InterPro" id="IPR002933">
    <property type="entry name" value="Peptidase_M20"/>
</dbReference>
<reference evidence="4 5" key="1">
    <citation type="submission" date="2020-08" db="EMBL/GenBank/DDBJ databases">
        <title>Genomic Encyclopedia of Type Strains, Phase IV (KMG-V): Genome sequencing to study the core and pangenomes of soil and plant-associated prokaryotes.</title>
        <authorList>
            <person name="Whitman W."/>
        </authorList>
    </citation>
    <scope>NUCLEOTIDE SEQUENCE [LARGE SCALE GENOMIC DNA]</scope>
    <source>
        <strain evidence="4 5">SEMIA 402</strain>
    </source>
</reference>
<keyword evidence="1" id="KW-0479">Metal-binding</keyword>
<dbReference type="Proteomes" id="UP000533641">
    <property type="component" value="Unassembled WGS sequence"/>
</dbReference>
<dbReference type="AlphaFoldDB" id="A0A7W6WHG2"/>
<evidence type="ECO:0000259" key="3">
    <source>
        <dbReference type="Pfam" id="PF07687"/>
    </source>
</evidence>
<sequence>MPTVTTLAVSAGKNSFDPIRFLQQIVAIDSCDPPGKEIEVARLVHQELLALGVDSELDEFLPGRANVLGRIRGTGEKAALVLSSHMDTVPVGTVSWKRWPFSGEVENGRLYGRGSTDMKSALAAMIAAAGKLVERPSARLKGDVILAFTAGESANLLGARRFVEQGLKKEIGAFLCGEPSDLDVIIVEKAALWLRATGTGRLGHVSGEAGVNAIDLIHTFLTRLYAMELEYPPHPLLDGPTVRVGRIQGGSAVNLTPDNCTVDFDIRLPPGVDHAAVVAQVEKLAPRDVSISILDFKPAVESQPDDSFVKLCVDVCGRHRMGPPEIKGVSYYSDGTVLLDGLSVPFAIIGPGSLGLSGQPDESVSIENVLKAVDIYQDVARAWLS</sequence>
<feature type="domain" description="Peptidase M20 dimerisation" evidence="3">
    <location>
        <begin position="188"/>
        <end position="285"/>
    </location>
</feature>
<evidence type="ECO:0000256" key="2">
    <source>
        <dbReference type="ARBA" id="ARBA00022801"/>
    </source>
</evidence>
<dbReference type="Pfam" id="PF07687">
    <property type="entry name" value="M20_dimer"/>
    <property type="match status" value="1"/>
</dbReference>
<dbReference type="InterPro" id="IPR050072">
    <property type="entry name" value="Peptidase_M20A"/>
</dbReference>
<protein>
    <submittedName>
        <fullName evidence="4">Succinyl-diaminopimelate desuccinylase</fullName>
        <ecNumber evidence="4">3.5.1.18</ecNumber>
    </submittedName>
</protein>
<dbReference type="PANTHER" id="PTHR43808">
    <property type="entry name" value="ACETYLORNITHINE DEACETYLASE"/>
    <property type="match status" value="1"/>
</dbReference>
<dbReference type="CDD" id="cd08659">
    <property type="entry name" value="M20_ArgE_DapE-like"/>
    <property type="match status" value="1"/>
</dbReference>
<dbReference type="Pfam" id="PF01546">
    <property type="entry name" value="Peptidase_M20"/>
    <property type="match status" value="1"/>
</dbReference>
<evidence type="ECO:0000313" key="4">
    <source>
        <dbReference type="EMBL" id="MBB4277688.1"/>
    </source>
</evidence>
<comment type="caution">
    <text evidence="4">The sequence shown here is derived from an EMBL/GenBank/DDBJ whole genome shotgun (WGS) entry which is preliminary data.</text>
</comment>
<accession>A0A7W6WHG2</accession>
<evidence type="ECO:0000313" key="5">
    <source>
        <dbReference type="Proteomes" id="UP000533641"/>
    </source>
</evidence>
<dbReference type="EMBL" id="JACIGM010000014">
    <property type="protein sequence ID" value="MBB4277688.1"/>
    <property type="molecule type" value="Genomic_DNA"/>
</dbReference>
<dbReference type="InterPro" id="IPR011650">
    <property type="entry name" value="Peptidase_M20_dimer"/>
</dbReference>
<dbReference type="GO" id="GO:0046872">
    <property type="term" value="F:metal ion binding"/>
    <property type="evidence" value="ECO:0007669"/>
    <property type="project" value="UniProtKB-KW"/>
</dbReference>
<dbReference type="Gene3D" id="3.30.70.360">
    <property type="match status" value="1"/>
</dbReference>
<dbReference type="EC" id="3.5.1.18" evidence="4"/>
<gene>
    <name evidence="4" type="ORF">GGE12_005497</name>
</gene>
<dbReference type="SUPFAM" id="SSF53187">
    <property type="entry name" value="Zn-dependent exopeptidases"/>
    <property type="match status" value="1"/>
</dbReference>
<name>A0A7W6WHG2_9HYPH</name>
<dbReference type="InterPro" id="IPR036264">
    <property type="entry name" value="Bact_exopeptidase_dim_dom"/>
</dbReference>
<evidence type="ECO:0000256" key="1">
    <source>
        <dbReference type="ARBA" id="ARBA00022723"/>
    </source>
</evidence>